<sequence>MYNLQRWPAFSSSPDLLFLACAAQINSPTQAIRINCYLKGFKCKLPDDNDSNRSMMYQPINHTKHKSILASR</sequence>
<organism evidence="1">
    <name type="scientific">Drosophila melanogaster</name>
    <name type="common">Fruit fly</name>
    <dbReference type="NCBI Taxonomy" id="7227"/>
    <lineage>
        <taxon>Eukaryota</taxon>
        <taxon>Metazoa</taxon>
        <taxon>Ecdysozoa</taxon>
        <taxon>Arthropoda</taxon>
        <taxon>Hexapoda</taxon>
        <taxon>Insecta</taxon>
        <taxon>Pterygota</taxon>
        <taxon>Neoptera</taxon>
        <taxon>Endopterygota</taxon>
        <taxon>Diptera</taxon>
        <taxon>Brachycera</taxon>
        <taxon>Muscomorpha</taxon>
        <taxon>Ephydroidea</taxon>
        <taxon>Drosophilidae</taxon>
        <taxon>Drosophila</taxon>
        <taxon>Sophophora</taxon>
    </lineage>
</organism>
<protein>
    <submittedName>
        <fullName evidence="1">GM03914p</fullName>
    </submittedName>
</protein>
<reference evidence="1" key="1">
    <citation type="submission" date="2001-12" db="EMBL/GenBank/DDBJ databases">
        <authorList>
            <person name="Stapleton M."/>
            <person name="Brokstein P."/>
            <person name="Hong L."/>
            <person name="Agbayani A."/>
            <person name="Carlson J."/>
            <person name="Champe M."/>
            <person name="Chavez C."/>
            <person name="Dorsett V."/>
            <person name="Dresnek D."/>
            <person name="Farfan D."/>
            <person name="Frise E."/>
            <person name="George R."/>
            <person name="Gonzalez M."/>
            <person name="Guarin H."/>
            <person name="Kronmiller B."/>
            <person name="Li P."/>
            <person name="Liao G."/>
            <person name="Miranda A."/>
            <person name="Mungall C.J."/>
            <person name="Nunoo J."/>
            <person name="Pacleb J."/>
            <person name="Paragas V."/>
            <person name="Park S."/>
            <person name="Patel S."/>
            <person name="Phouanenavong S."/>
            <person name="Wan K."/>
            <person name="Yu C."/>
            <person name="Lewis S.E."/>
            <person name="Rubin G.M."/>
            <person name="Celniker S."/>
        </authorList>
    </citation>
    <scope>NUCLEOTIDE SEQUENCE</scope>
</reference>
<proteinExistence type="evidence at transcript level"/>
<dbReference type="AlphaFoldDB" id="Q8T951"/>
<name>Q8T951_DROME</name>
<dbReference type="EMBL" id="AY070851">
    <property type="protein sequence ID" value="AAL48473.1"/>
    <property type="molecule type" value="mRNA"/>
</dbReference>
<evidence type="ECO:0000313" key="1">
    <source>
        <dbReference type="EMBL" id="AAL48473.1"/>
    </source>
</evidence>
<accession>Q8T951</accession>